<name>A0A3S4HGM1_CHRVL</name>
<proteinExistence type="predicted"/>
<dbReference type="AlphaFoldDB" id="A0A3S4HGM1"/>
<dbReference type="Proteomes" id="UP000275777">
    <property type="component" value="Chromosome"/>
</dbReference>
<evidence type="ECO:0000313" key="2">
    <source>
        <dbReference type="Proteomes" id="UP000275777"/>
    </source>
</evidence>
<organism evidence="1 2">
    <name type="scientific">Chromobacterium violaceum</name>
    <dbReference type="NCBI Taxonomy" id="536"/>
    <lineage>
        <taxon>Bacteria</taxon>
        <taxon>Pseudomonadati</taxon>
        <taxon>Pseudomonadota</taxon>
        <taxon>Betaproteobacteria</taxon>
        <taxon>Neisseriales</taxon>
        <taxon>Chromobacteriaceae</taxon>
        <taxon>Chromobacterium</taxon>
    </lineage>
</organism>
<evidence type="ECO:0000313" key="1">
    <source>
        <dbReference type="EMBL" id="VEB41385.1"/>
    </source>
</evidence>
<gene>
    <name evidence="1" type="ORF">NCTC9695_01812</name>
</gene>
<sequence>MDFSRLNHYAALSDDDLNEAIAASYWRIPNEVRDAPYFHHPNYCRDWFESAKIVADIAFNARRDVQDRFDAALSRFTNDSVTPRDILLVCARARSAWLRCLLACRSRLTPRAASARAMKKRLLREALVWFCDDMGGCHSAFILQSWWIALRGIHPTSFAISGVRGTSFAIFWVRGTMGFRTIRQYPA</sequence>
<dbReference type="EMBL" id="LR134182">
    <property type="protein sequence ID" value="VEB41385.1"/>
    <property type="molecule type" value="Genomic_DNA"/>
</dbReference>
<accession>A0A3S4HGM1</accession>
<protein>
    <submittedName>
        <fullName evidence="1">Uncharacterized protein</fullName>
    </submittedName>
</protein>
<reference evidence="1 2" key="1">
    <citation type="submission" date="2018-12" db="EMBL/GenBank/DDBJ databases">
        <authorList>
            <consortium name="Pathogen Informatics"/>
        </authorList>
    </citation>
    <scope>NUCLEOTIDE SEQUENCE [LARGE SCALE GENOMIC DNA]</scope>
    <source>
        <strain evidence="1 2">NCTC9695</strain>
    </source>
</reference>